<evidence type="ECO:0000256" key="2">
    <source>
        <dbReference type="ARBA" id="ARBA00008335"/>
    </source>
</evidence>
<dbReference type="InterPro" id="IPR036259">
    <property type="entry name" value="MFS_trans_sf"/>
</dbReference>
<feature type="transmembrane region" description="Helical" evidence="6">
    <location>
        <begin position="231"/>
        <end position="250"/>
    </location>
</feature>
<feature type="transmembrane region" description="Helical" evidence="6">
    <location>
        <begin position="336"/>
        <end position="354"/>
    </location>
</feature>
<evidence type="ECO:0000256" key="6">
    <source>
        <dbReference type="SAM" id="Phobius"/>
    </source>
</evidence>
<dbReference type="SUPFAM" id="SSF103473">
    <property type="entry name" value="MFS general substrate transporter"/>
    <property type="match status" value="2"/>
</dbReference>
<comment type="subcellular location">
    <subcellularLocation>
        <location evidence="1">Membrane</location>
        <topology evidence="1">Multi-pass membrane protein</topology>
    </subcellularLocation>
</comment>
<dbReference type="PRINTS" id="PR01036">
    <property type="entry name" value="TCRTETB"/>
</dbReference>
<protein>
    <submittedName>
        <fullName evidence="8">MFS transporter</fullName>
    </submittedName>
</protein>
<evidence type="ECO:0000256" key="5">
    <source>
        <dbReference type="ARBA" id="ARBA00023136"/>
    </source>
</evidence>
<feature type="transmembrane region" description="Helical" evidence="6">
    <location>
        <begin position="393"/>
        <end position="414"/>
    </location>
</feature>
<evidence type="ECO:0000259" key="7">
    <source>
        <dbReference type="PROSITE" id="PS50850"/>
    </source>
</evidence>
<feature type="transmembrane region" description="Helical" evidence="6">
    <location>
        <begin position="363"/>
        <end position="381"/>
    </location>
</feature>
<feature type="transmembrane region" description="Helical" evidence="6">
    <location>
        <begin position="190"/>
        <end position="210"/>
    </location>
</feature>
<gene>
    <name evidence="8" type="ORF">g3690</name>
</gene>
<evidence type="ECO:0000256" key="4">
    <source>
        <dbReference type="ARBA" id="ARBA00022989"/>
    </source>
</evidence>
<dbReference type="PROSITE" id="PS50850">
    <property type="entry name" value="MFS"/>
    <property type="match status" value="1"/>
</dbReference>
<keyword evidence="4 6" id="KW-1133">Transmembrane helix</keyword>
<organism evidence="8">
    <name type="scientific">Cyberlindnera americana</name>
    <dbReference type="NCBI Taxonomy" id="36016"/>
    <lineage>
        <taxon>Eukaryota</taxon>
        <taxon>Fungi</taxon>
        <taxon>Dikarya</taxon>
        <taxon>Ascomycota</taxon>
        <taxon>Saccharomycotina</taxon>
        <taxon>Saccharomycetes</taxon>
        <taxon>Phaffomycetales</taxon>
        <taxon>Phaffomycetaceae</taxon>
        <taxon>Cyberlindnera</taxon>
    </lineage>
</organism>
<feature type="transmembrane region" description="Helical" evidence="6">
    <location>
        <begin position="256"/>
        <end position="278"/>
    </location>
</feature>
<name>A0A5P8N8L5_9ASCO</name>
<keyword evidence="3 6" id="KW-0812">Transmembrane</keyword>
<feature type="transmembrane region" description="Helical" evidence="6">
    <location>
        <begin position="299"/>
        <end position="324"/>
    </location>
</feature>
<feature type="transmembrane region" description="Helical" evidence="6">
    <location>
        <begin position="127"/>
        <end position="147"/>
    </location>
</feature>
<feature type="domain" description="Major facilitator superfamily (MFS) profile" evidence="7">
    <location>
        <begin position="37"/>
        <end position="490"/>
    </location>
</feature>
<feature type="transmembrane region" description="Helical" evidence="6">
    <location>
        <begin position="101"/>
        <end position="121"/>
    </location>
</feature>
<proteinExistence type="inferred from homology"/>
<evidence type="ECO:0000313" key="8">
    <source>
        <dbReference type="EMBL" id="QFR37139.1"/>
    </source>
</evidence>
<dbReference type="InterPro" id="IPR011701">
    <property type="entry name" value="MFS"/>
</dbReference>
<dbReference type="EMBL" id="MK890634">
    <property type="protein sequence ID" value="QFR37139.1"/>
    <property type="molecule type" value="Genomic_DNA"/>
</dbReference>
<evidence type="ECO:0000256" key="3">
    <source>
        <dbReference type="ARBA" id="ARBA00022692"/>
    </source>
</evidence>
<dbReference type="GO" id="GO:0022857">
    <property type="term" value="F:transmembrane transporter activity"/>
    <property type="evidence" value="ECO:0007669"/>
    <property type="project" value="InterPro"/>
</dbReference>
<dbReference type="PANTHER" id="PTHR23501:SF198">
    <property type="entry name" value="AZOLE RESISTANCE PROTEIN 1-RELATED"/>
    <property type="match status" value="1"/>
</dbReference>
<dbReference type="Gene3D" id="1.20.1720.10">
    <property type="entry name" value="Multidrug resistance protein D"/>
    <property type="match status" value="1"/>
</dbReference>
<dbReference type="Pfam" id="PF07690">
    <property type="entry name" value="MFS_1"/>
    <property type="match status" value="1"/>
</dbReference>
<sequence>MTTDTERHFEDKFFESNAGDGTTVFDQYMTGLPLIMSFSACFITLFLIALDQTIVVTIFETVGIKFNAYDKIGWISSGYMLTMAVFAQTWGRFSIIFGRKYALSASIILFEAGSLLCALAPNMNTLIGGRVLAGIGGAGIETLVFVVGGEMFPINKRPLAYALLGCSFSISSVIGPIIGGALTENVSWRWCFYINLPFGGIAFIALTYWFNPPIPSFTLKEKLEQIDFMGTFLLTSGLVIFLLGLTFGGQEFPWKSVAVILCLILGGLILVIFCIWNFKYSKHQIIPYEIVKTKKVMFPVMNLFFCYYGFMGLIVYSSAFFQIVHGASPLSMGVQFFPFIIPTVIVSISVGILMKTTRYIKPYAIIGGIFGVVGYGTMSLLSENSKSPQKIGYLILPGASFGLLLQTAVMSCQLEAPKKEGSMILVTALFNFSRSLGGAVGSDLSQVIFNSSVKQKLLNKIKENPTIFESLETSSLMEMLNNPSLIESLPKDVKKIVIKCIMDSIRNLFYTSTGVLGLAFLTTVCYSNRRIPLQENMGTKEEMEANEELKT</sequence>
<comment type="similarity">
    <text evidence="2">Belongs to the major facilitator superfamily.</text>
</comment>
<reference evidence="8" key="1">
    <citation type="journal article" date="2019" name="Front. Microbiol.">
        <title>An Overview of Genes From Cyberlindnera americana, a Symbiont Yeast Isolated From the Gut of the Bark Beetle Dendroctonus rhizophagus (Curculionidae: Scolytinae), Involved in the Detoxification Process Using Genome and Transcriptome Data.</title>
        <authorList>
            <person name="Soto-Robles L.V."/>
            <person name="Torres-Banda V."/>
            <person name="Rivera-Orduna F.N."/>
            <person name="Curiel-Quesada E."/>
            <person name="Hidalgo-Lara M.E."/>
            <person name="Zuniga G."/>
        </authorList>
    </citation>
    <scope>NUCLEOTIDE SEQUENCE</scope>
    <source>
        <strain evidence="8">ChDrAdgY46</strain>
    </source>
</reference>
<feature type="transmembrane region" description="Helical" evidence="6">
    <location>
        <begin position="71"/>
        <end position="89"/>
    </location>
</feature>
<feature type="transmembrane region" description="Helical" evidence="6">
    <location>
        <begin position="159"/>
        <end position="178"/>
    </location>
</feature>
<evidence type="ECO:0000256" key="1">
    <source>
        <dbReference type="ARBA" id="ARBA00004141"/>
    </source>
</evidence>
<keyword evidence="5 6" id="KW-0472">Membrane</keyword>
<accession>A0A5P8N8L5</accession>
<dbReference type="InterPro" id="IPR020846">
    <property type="entry name" value="MFS_dom"/>
</dbReference>
<dbReference type="Gene3D" id="1.20.1250.20">
    <property type="entry name" value="MFS general substrate transporter like domains"/>
    <property type="match status" value="1"/>
</dbReference>
<dbReference type="CDD" id="cd17502">
    <property type="entry name" value="MFS_Azr1_MDR_like"/>
    <property type="match status" value="1"/>
</dbReference>
<feature type="transmembrane region" description="Helical" evidence="6">
    <location>
        <begin position="34"/>
        <end position="59"/>
    </location>
</feature>
<dbReference type="AlphaFoldDB" id="A0A5P8N8L5"/>
<dbReference type="PANTHER" id="PTHR23501">
    <property type="entry name" value="MAJOR FACILITATOR SUPERFAMILY"/>
    <property type="match status" value="1"/>
</dbReference>
<dbReference type="GO" id="GO:0005886">
    <property type="term" value="C:plasma membrane"/>
    <property type="evidence" value="ECO:0007669"/>
    <property type="project" value="TreeGrafter"/>
</dbReference>